<name>A0ABQ5B183_9ASTR</name>
<feature type="compositionally biased region" description="Acidic residues" evidence="1">
    <location>
        <begin position="209"/>
        <end position="220"/>
    </location>
</feature>
<protein>
    <recommendedName>
        <fullName evidence="4">Reverse transcriptase domain-containing protein</fullName>
    </recommendedName>
</protein>
<evidence type="ECO:0000313" key="2">
    <source>
        <dbReference type="EMBL" id="GJT07907.1"/>
    </source>
</evidence>
<feature type="compositionally biased region" description="Basic and acidic residues" evidence="1">
    <location>
        <begin position="421"/>
        <end position="442"/>
    </location>
</feature>
<dbReference type="Proteomes" id="UP001151760">
    <property type="component" value="Unassembled WGS sequence"/>
</dbReference>
<evidence type="ECO:0000256" key="1">
    <source>
        <dbReference type="SAM" id="MobiDB-lite"/>
    </source>
</evidence>
<feature type="region of interest" description="Disordered" evidence="1">
    <location>
        <begin position="252"/>
        <end position="280"/>
    </location>
</feature>
<gene>
    <name evidence="2" type="ORF">Tco_0842369</name>
</gene>
<dbReference type="EMBL" id="BQNB010012788">
    <property type="protein sequence ID" value="GJT07907.1"/>
    <property type="molecule type" value="Genomic_DNA"/>
</dbReference>
<sequence length="717" mass="78879">MAAANSRRNTPKNLQKPSISCLGLSAAKPPSWWRSDDGTATTAAPCGVGLWRRNPSGCLAVLSRLTSPLWRRPSRLWPPQPPQPHHGGVGLVVAADDLRDALSVIYLLFTHSRRSVSIRCQGYIGDFVLGCHAKDMVALCFGKLMCCEPAPPSPDYVPGLRSKKQAPPSPDYVPGPEHADDEIVAEDQARSEDGPPTSTSPKLCPQRDDGDDEDEPLEEDDDVNIEADEDKEEEEHPAPADSVVVALPTTDQAPSAEETESFETDESAATPPPQTPPYRVDSWVSIQSRPTPVWSDAEVARLLAISTPPSSPLSPWSSPLPRIPSPSLPLIPSPSLPLSTTLTCVISSTTSLPYSFIWLSSCMDTARAADYGFVATMDREIRRDPEREVGYGITDSSEVEIRELHACLIAKRRQAVTSEMLKADHRRSTEMRELRTADRDHTQGRCDTAAIKDMLPPLQDIRDLAGGKIMPPRKAPRTRTTPATTTNTTSVTNAQIYAMIDQGVTTALAARDANRNGDDSYTSGTSTEGVVELTQWFERMETVFRISHYSVENQIKFSTCTLLAGTDVIGYNQRFQELALPCVRMFPEESDKVERYVGGLPDMIHRSVVASKPKTMHEATKMATELMDKKISTLAECQAENKRKLDNNNLPIDKMWLELTPLGLVKGRRHYRSDCPELKNQNHGNQAEGTEARGMVYALGGGETDQDLNNIEDEIEA</sequence>
<reference evidence="2" key="1">
    <citation type="journal article" date="2022" name="Int. J. Mol. Sci.">
        <title>Draft Genome of Tanacetum Coccineum: Genomic Comparison of Closely Related Tanacetum-Family Plants.</title>
        <authorList>
            <person name="Yamashiro T."/>
            <person name="Shiraishi A."/>
            <person name="Nakayama K."/>
            <person name="Satake H."/>
        </authorList>
    </citation>
    <scope>NUCLEOTIDE SEQUENCE</scope>
</reference>
<feature type="region of interest" description="Disordered" evidence="1">
    <location>
        <begin position="464"/>
        <end position="486"/>
    </location>
</feature>
<feature type="compositionally biased region" description="Acidic residues" evidence="1">
    <location>
        <begin position="257"/>
        <end position="266"/>
    </location>
</feature>
<proteinExistence type="predicted"/>
<accession>A0ABQ5B183</accession>
<evidence type="ECO:0008006" key="4">
    <source>
        <dbReference type="Google" id="ProtNLM"/>
    </source>
</evidence>
<keyword evidence="3" id="KW-1185">Reference proteome</keyword>
<feature type="region of interest" description="Disordered" evidence="1">
    <location>
        <begin position="420"/>
        <end position="442"/>
    </location>
</feature>
<evidence type="ECO:0000313" key="3">
    <source>
        <dbReference type="Proteomes" id="UP001151760"/>
    </source>
</evidence>
<organism evidence="2 3">
    <name type="scientific">Tanacetum coccineum</name>
    <dbReference type="NCBI Taxonomy" id="301880"/>
    <lineage>
        <taxon>Eukaryota</taxon>
        <taxon>Viridiplantae</taxon>
        <taxon>Streptophyta</taxon>
        <taxon>Embryophyta</taxon>
        <taxon>Tracheophyta</taxon>
        <taxon>Spermatophyta</taxon>
        <taxon>Magnoliopsida</taxon>
        <taxon>eudicotyledons</taxon>
        <taxon>Gunneridae</taxon>
        <taxon>Pentapetalae</taxon>
        <taxon>asterids</taxon>
        <taxon>campanulids</taxon>
        <taxon>Asterales</taxon>
        <taxon>Asteraceae</taxon>
        <taxon>Asteroideae</taxon>
        <taxon>Anthemideae</taxon>
        <taxon>Anthemidinae</taxon>
        <taxon>Tanacetum</taxon>
    </lineage>
</organism>
<feature type="region of interest" description="Disordered" evidence="1">
    <location>
        <begin position="158"/>
        <end position="220"/>
    </location>
</feature>
<reference evidence="2" key="2">
    <citation type="submission" date="2022-01" db="EMBL/GenBank/DDBJ databases">
        <authorList>
            <person name="Yamashiro T."/>
            <person name="Shiraishi A."/>
            <person name="Satake H."/>
            <person name="Nakayama K."/>
        </authorList>
    </citation>
    <scope>NUCLEOTIDE SEQUENCE</scope>
</reference>
<comment type="caution">
    <text evidence="2">The sequence shown here is derived from an EMBL/GenBank/DDBJ whole genome shotgun (WGS) entry which is preliminary data.</text>
</comment>